<dbReference type="InterPro" id="IPR043132">
    <property type="entry name" value="BCAT-like_C"/>
</dbReference>
<evidence type="ECO:0000313" key="3">
    <source>
        <dbReference type="Proteomes" id="UP000243706"/>
    </source>
</evidence>
<dbReference type="EMBL" id="LT906464">
    <property type="protein sequence ID" value="SNW00053.1"/>
    <property type="molecule type" value="Genomic_DNA"/>
</dbReference>
<evidence type="ECO:0000313" key="2">
    <source>
        <dbReference type="EMBL" id="SNW00053.1"/>
    </source>
</evidence>
<dbReference type="KEGG" id="smus:C7J88_08995"/>
<dbReference type="RefSeq" id="WP_095115525.1">
    <property type="nucleotide sequence ID" value="NZ_BMCB01000003.1"/>
</dbReference>
<dbReference type="Gene3D" id="3.20.10.10">
    <property type="entry name" value="D-amino Acid Aminotransferase, subunit A, domain 2"/>
    <property type="match status" value="1"/>
</dbReference>
<dbReference type="InterPro" id="IPR001544">
    <property type="entry name" value="Aminotrans_IV"/>
</dbReference>
<reference evidence="1" key="4">
    <citation type="submission" date="2024-05" db="EMBL/GenBank/DDBJ databases">
        <authorList>
            <person name="Sun Q."/>
            <person name="Sedlacek I."/>
        </authorList>
    </citation>
    <scope>NUCLEOTIDE SEQUENCE</scope>
    <source>
        <strain evidence="1">CCM 4175</strain>
    </source>
</reference>
<dbReference type="Gene3D" id="3.30.470.10">
    <property type="match status" value="1"/>
</dbReference>
<evidence type="ECO:0000313" key="1">
    <source>
        <dbReference type="EMBL" id="GGA84507.1"/>
    </source>
</evidence>
<dbReference type="Proteomes" id="UP000652995">
    <property type="component" value="Unassembled WGS sequence"/>
</dbReference>
<dbReference type="Pfam" id="PF01063">
    <property type="entry name" value="Aminotran_4"/>
    <property type="match status" value="1"/>
</dbReference>
<dbReference type="InterPro" id="IPR043131">
    <property type="entry name" value="BCAT-like_N"/>
</dbReference>
<reference evidence="4" key="3">
    <citation type="journal article" date="2019" name="Int. J. Syst. Evol. Microbiol.">
        <title>The Global Catalogue of Microorganisms (GCM) 10K type strain sequencing project: providing services to taxonomists for standard genome sequencing and annotation.</title>
        <authorList>
            <consortium name="The Broad Institute Genomics Platform"/>
            <consortium name="The Broad Institute Genome Sequencing Center for Infectious Disease"/>
            <person name="Wu L."/>
            <person name="Ma J."/>
        </authorList>
    </citation>
    <scope>NUCLEOTIDE SEQUENCE [LARGE SCALE GENOMIC DNA]</scope>
    <source>
        <strain evidence="4">CCM 4175</strain>
    </source>
</reference>
<keyword evidence="1" id="KW-0456">Lyase</keyword>
<evidence type="ECO:0000313" key="4">
    <source>
        <dbReference type="Proteomes" id="UP000652995"/>
    </source>
</evidence>
<sequence length="200" mass="23534">MQLFETMRLEAGKIPRETYHLQRMTRSAEQLGLPFSQYNWVQRLKGVKDTYTENTYRLKVILSAEGILTTEIAPLTDKPFLTARLMEIDEQTPRWQRTNKTSERSHLHHHHQTDIVLFHNAEGKLLEFDIGNLVISYQAEKQTPRYEHDFLRGCMRQALLDHGEIIEADLTVESLKAAILAQDDIWMINSLREWMPVQFR</sequence>
<protein>
    <submittedName>
        <fullName evidence="1">Aminodeoxychorismate lyase</fullName>
    </submittedName>
    <submittedName>
        <fullName evidence="2">Para-aminobenzoate synthase component I</fullName>
    </submittedName>
</protein>
<gene>
    <name evidence="1" type="ORF">GCM10007183_05840</name>
    <name evidence="2" type="ORF">SAMEA4412661_00372</name>
</gene>
<dbReference type="GO" id="GO:0016829">
    <property type="term" value="F:lyase activity"/>
    <property type="evidence" value="ECO:0007669"/>
    <property type="project" value="UniProtKB-KW"/>
</dbReference>
<accession>A0A240BYB3</accession>
<reference evidence="2 3" key="2">
    <citation type="submission" date="2017-06" db="EMBL/GenBank/DDBJ databases">
        <authorList>
            <consortium name="Pathogen Informatics"/>
        </authorList>
    </citation>
    <scope>NUCLEOTIDE SEQUENCE [LARGE SCALE GENOMIC DNA]</scope>
    <source>
        <strain evidence="2 3">NCTC13833</strain>
    </source>
</reference>
<proteinExistence type="predicted"/>
<dbReference type="InterPro" id="IPR036038">
    <property type="entry name" value="Aminotransferase-like"/>
</dbReference>
<dbReference type="EMBL" id="BMCB01000003">
    <property type="protein sequence ID" value="GGA84507.1"/>
    <property type="molecule type" value="Genomic_DNA"/>
</dbReference>
<dbReference type="Proteomes" id="UP000243706">
    <property type="component" value="Chromosome 1"/>
</dbReference>
<dbReference type="AlphaFoldDB" id="A0A240BYB3"/>
<reference evidence="1" key="1">
    <citation type="journal article" date="2014" name="Int. J. Syst. Evol. Microbiol.">
        <title>Complete genome of a new Firmicutes species belonging to the dominant human colonic microbiota ('Ruminococcus bicirculans') reveals two chromosomes and a selective capacity to utilize plant glucans.</title>
        <authorList>
            <consortium name="NISC Comparative Sequencing Program"/>
            <person name="Wegmann U."/>
            <person name="Louis P."/>
            <person name="Goesmann A."/>
            <person name="Henrissat B."/>
            <person name="Duncan S.H."/>
            <person name="Flint H.J."/>
        </authorList>
    </citation>
    <scope>NUCLEOTIDE SEQUENCE</scope>
    <source>
        <strain evidence="1">CCM 4175</strain>
    </source>
</reference>
<keyword evidence="4" id="KW-1185">Reference proteome</keyword>
<organism evidence="2 3">
    <name type="scientific">Staphylococcus muscae</name>
    <dbReference type="NCBI Taxonomy" id="1294"/>
    <lineage>
        <taxon>Bacteria</taxon>
        <taxon>Bacillati</taxon>
        <taxon>Bacillota</taxon>
        <taxon>Bacilli</taxon>
        <taxon>Bacillales</taxon>
        <taxon>Staphylococcaceae</taxon>
        <taxon>Staphylococcus</taxon>
    </lineage>
</organism>
<dbReference type="OrthoDB" id="2407490at2"/>
<dbReference type="SUPFAM" id="SSF56752">
    <property type="entry name" value="D-aminoacid aminotransferase-like PLP-dependent enzymes"/>
    <property type="match status" value="1"/>
</dbReference>
<name>A0A240BYB3_9STAP</name>